<evidence type="ECO:0000313" key="2">
    <source>
        <dbReference type="Proteomes" id="UP001597104"/>
    </source>
</evidence>
<evidence type="ECO:0000313" key="1">
    <source>
        <dbReference type="EMBL" id="MFD0897221.1"/>
    </source>
</evidence>
<accession>A0ABW3EAC3</accession>
<comment type="caution">
    <text evidence="1">The sequence shown here is derived from an EMBL/GenBank/DDBJ whole genome shotgun (WGS) entry which is preliminary data.</text>
</comment>
<dbReference type="InterPro" id="IPR038765">
    <property type="entry name" value="Papain-like_cys_pep_sf"/>
</dbReference>
<proteinExistence type="predicted"/>
<reference evidence="2" key="1">
    <citation type="journal article" date="2019" name="Int. J. Syst. Evol. Microbiol.">
        <title>The Global Catalogue of Microorganisms (GCM) 10K type strain sequencing project: providing services to taxonomists for standard genome sequencing and annotation.</title>
        <authorList>
            <consortium name="The Broad Institute Genomics Platform"/>
            <consortium name="The Broad Institute Genome Sequencing Center for Infectious Disease"/>
            <person name="Wu L."/>
            <person name="Ma J."/>
        </authorList>
    </citation>
    <scope>NUCLEOTIDE SEQUENCE [LARGE SCALE GENOMIC DNA]</scope>
    <source>
        <strain evidence="2">CCM 8925</strain>
    </source>
</reference>
<dbReference type="Proteomes" id="UP001597104">
    <property type="component" value="Unassembled WGS sequence"/>
</dbReference>
<keyword evidence="2" id="KW-1185">Reference proteome</keyword>
<sequence length="248" mass="28139">MIITKRTDFYLPSIKELATISFAQLQTDQQTIAHSLQGISKLKQTLATDKLKATFADLHRHSSTKYINNGSLTADYFAHAYASLADPHIYLVISNTGSNASEIISLFTQKQYNHASLSFDAELKTIISYNGGEKVYPPGLNAEMVEAFHKKADASVLIYRLATTRAQKQQIIDKVQEINTTGSAYNLLGLVTKHSYRPNIMFCSQFVYRMLKLAQLDYFDKPAGDVRPTDFIELDYYKKLDFCYEIKF</sequence>
<dbReference type="RefSeq" id="WP_223877097.1">
    <property type="nucleotide sequence ID" value="NZ_BJDN01000055.1"/>
</dbReference>
<gene>
    <name evidence="1" type="ORF">ACFQZ7_05645</name>
</gene>
<dbReference type="EMBL" id="JBHTIO010000029">
    <property type="protein sequence ID" value="MFD0897221.1"/>
    <property type="molecule type" value="Genomic_DNA"/>
</dbReference>
<dbReference type="Gene3D" id="3.90.1720.10">
    <property type="entry name" value="endopeptidase domain like (from Nostoc punctiforme)"/>
    <property type="match status" value="1"/>
</dbReference>
<dbReference type="SUPFAM" id="SSF54001">
    <property type="entry name" value="Cysteine proteinases"/>
    <property type="match status" value="1"/>
</dbReference>
<organism evidence="1 2">
    <name type="scientific">Loigolactobacillus binensis</name>
    <dbReference type="NCBI Taxonomy" id="2559922"/>
    <lineage>
        <taxon>Bacteria</taxon>
        <taxon>Bacillati</taxon>
        <taxon>Bacillota</taxon>
        <taxon>Bacilli</taxon>
        <taxon>Lactobacillales</taxon>
        <taxon>Lactobacillaceae</taxon>
        <taxon>Loigolactobacillus</taxon>
    </lineage>
</organism>
<name>A0ABW3EAC3_9LACO</name>
<protein>
    <recommendedName>
        <fullName evidence="3">Permuted papain-like amidase YaeF/Yiix C92 family enzyme</fullName>
    </recommendedName>
</protein>
<evidence type="ECO:0008006" key="3">
    <source>
        <dbReference type="Google" id="ProtNLM"/>
    </source>
</evidence>